<reference evidence="2" key="1">
    <citation type="submission" date="2016-02" db="EMBL/GenBank/DDBJ databases">
        <title>Dietzia cinnamea strain CD11_5 genome sequencing and assembly.</title>
        <authorList>
            <person name="Kaur G."/>
            <person name="Nair G.R."/>
            <person name="Mayilraj S."/>
        </authorList>
    </citation>
    <scope>NUCLEOTIDE SEQUENCE [LARGE SCALE GENOMIC DNA]</scope>
    <source>
        <strain evidence="2">CD10_2</strain>
    </source>
</reference>
<dbReference type="AlphaFoldDB" id="A0AAP7FLG3"/>
<accession>A0AAP7FLG3</accession>
<comment type="caution">
    <text evidence="1">The sequence shown here is derived from an EMBL/GenBank/DDBJ whole genome shotgun (WGS) entry which is preliminary data.</text>
</comment>
<protein>
    <submittedName>
        <fullName evidence="1">Uncharacterized protein</fullName>
    </submittedName>
</protein>
<dbReference type="EMBL" id="LSTU01000036">
    <property type="protein sequence ID" value="OAH49213.1"/>
    <property type="molecule type" value="Genomic_DNA"/>
</dbReference>
<dbReference type="Proteomes" id="UP000077242">
    <property type="component" value="Unassembled WGS sequence"/>
</dbReference>
<gene>
    <name evidence="1" type="ORF">AYJ70_23095</name>
</gene>
<evidence type="ECO:0000313" key="1">
    <source>
        <dbReference type="EMBL" id="OAH49213.1"/>
    </source>
</evidence>
<proteinExistence type="predicted"/>
<organism evidence="1 2">
    <name type="scientific">Pseudomonas monteilii</name>
    <dbReference type="NCBI Taxonomy" id="76759"/>
    <lineage>
        <taxon>Bacteria</taxon>
        <taxon>Pseudomonadati</taxon>
        <taxon>Pseudomonadota</taxon>
        <taxon>Gammaproteobacteria</taxon>
        <taxon>Pseudomonadales</taxon>
        <taxon>Pseudomonadaceae</taxon>
        <taxon>Pseudomonas</taxon>
    </lineage>
</organism>
<name>A0AAP7FLG3_9PSED</name>
<sequence length="108" mass="12173">MVEGQLKVQAEESSPQIFERGAPMFLPVAFPPFILVFDYLLQVTAGYGGCVLAKHHRESAMLANTLFENDVDRRSIIWSTSKDLASFSRKHVCMQRHDAAASDEWEPC</sequence>
<evidence type="ECO:0000313" key="2">
    <source>
        <dbReference type="Proteomes" id="UP000077242"/>
    </source>
</evidence>